<proteinExistence type="predicted"/>
<protein>
    <submittedName>
        <fullName evidence="2">Type 1 glutamine amidotransferase</fullName>
        <ecNumber evidence="2">3.4.-.-</ecNumber>
    </submittedName>
</protein>
<dbReference type="RefSeq" id="WP_305007764.1">
    <property type="nucleotide sequence ID" value="NZ_JAUQSY010000011.1"/>
</dbReference>
<feature type="domain" description="Glutamine amidotransferase" evidence="1">
    <location>
        <begin position="43"/>
        <end position="190"/>
    </location>
</feature>
<dbReference type="InterPro" id="IPR017926">
    <property type="entry name" value="GATASE"/>
</dbReference>
<dbReference type="Proteomes" id="UP001176429">
    <property type="component" value="Unassembled WGS sequence"/>
</dbReference>
<accession>A0ABT9BHB2</accession>
<evidence type="ECO:0000313" key="2">
    <source>
        <dbReference type="EMBL" id="MDO7876402.1"/>
    </source>
</evidence>
<dbReference type="Gene3D" id="3.40.50.880">
    <property type="match status" value="1"/>
</dbReference>
<gene>
    <name evidence="2" type="ORF">Q5H93_16785</name>
</gene>
<evidence type="ECO:0000313" key="3">
    <source>
        <dbReference type="Proteomes" id="UP001176429"/>
    </source>
</evidence>
<dbReference type="EMBL" id="JAUQSY010000011">
    <property type="protein sequence ID" value="MDO7876402.1"/>
    <property type="molecule type" value="Genomic_DNA"/>
</dbReference>
<sequence>MNWHCIQHQPNEGPGHVAEWLEDNGHSLAFTKLFEPNPTFPAPADFDGLLILGGRMSVGDEAAFPWLREEKEFLQQVLRTGKITLGLGLGAQLLAETLGGEVRPNPEPEIGFWTVRFSSRSLEHPLLRGWPEKAAVLHWHRDTLTVPPAAMRVGMSAGCATQGFVWGDGVIGLQFHPEMTREMAEQLMLSESHETAAEQEFVQTAAQIRERLKSVWKGRKLLEQLLANMVWLHEDEAGFLAQG</sequence>
<comment type="caution">
    <text evidence="2">The sequence shown here is derived from an EMBL/GenBank/DDBJ whole genome shotgun (WGS) entry which is preliminary data.</text>
</comment>
<dbReference type="SUPFAM" id="SSF52317">
    <property type="entry name" value="Class I glutamine amidotransferase-like"/>
    <property type="match status" value="1"/>
</dbReference>
<dbReference type="PROSITE" id="PS51273">
    <property type="entry name" value="GATASE_TYPE_1"/>
    <property type="match status" value="1"/>
</dbReference>
<dbReference type="PANTHER" id="PTHR42695">
    <property type="entry name" value="GLUTAMINE AMIDOTRANSFERASE YLR126C-RELATED"/>
    <property type="match status" value="1"/>
</dbReference>
<keyword evidence="3" id="KW-1185">Reference proteome</keyword>
<evidence type="ECO:0000259" key="1">
    <source>
        <dbReference type="Pfam" id="PF00117"/>
    </source>
</evidence>
<dbReference type="Pfam" id="PF00117">
    <property type="entry name" value="GATase"/>
    <property type="match status" value="1"/>
</dbReference>
<keyword evidence="2" id="KW-0315">Glutamine amidotransferase</keyword>
<dbReference type="CDD" id="cd01741">
    <property type="entry name" value="GATase1_1"/>
    <property type="match status" value="1"/>
</dbReference>
<dbReference type="InterPro" id="IPR029062">
    <property type="entry name" value="Class_I_gatase-like"/>
</dbReference>
<organism evidence="2 3">
    <name type="scientific">Hymenobacter aranciens</name>
    <dbReference type="NCBI Taxonomy" id="3063996"/>
    <lineage>
        <taxon>Bacteria</taxon>
        <taxon>Pseudomonadati</taxon>
        <taxon>Bacteroidota</taxon>
        <taxon>Cytophagia</taxon>
        <taxon>Cytophagales</taxon>
        <taxon>Hymenobacteraceae</taxon>
        <taxon>Hymenobacter</taxon>
    </lineage>
</organism>
<name>A0ABT9BHB2_9BACT</name>
<dbReference type="PANTHER" id="PTHR42695:SF5">
    <property type="entry name" value="GLUTAMINE AMIDOTRANSFERASE YLR126C-RELATED"/>
    <property type="match status" value="1"/>
</dbReference>
<dbReference type="InterPro" id="IPR044992">
    <property type="entry name" value="ChyE-like"/>
</dbReference>
<dbReference type="EC" id="3.4.-.-" evidence="2"/>
<keyword evidence="2" id="KW-0378">Hydrolase</keyword>
<dbReference type="GO" id="GO:0016787">
    <property type="term" value="F:hydrolase activity"/>
    <property type="evidence" value="ECO:0007669"/>
    <property type="project" value="UniProtKB-KW"/>
</dbReference>
<reference evidence="2" key="1">
    <citation type="submission" date="2023-07" db="EMBL/GenBank/DDBJ databases">
        <authorList>
            <person name="Kim M.K."/>
        </authorList>
    </citation>
    <scope>NUCLEOTIDE SEQUENCE</scope>
    <source>
        <strain evidence="2">ASUV-10-1</strain>
    </source>
</reference>